<keyword evidence="2" id="KW-1185">Reference proteome</keyword>
<evidence type="ECO:0000313" key="2">
    <source>
        <dbReference type="Proteomes" id="UP000602510"/>
    </source>
</evidence>
<name>A0A833WAR4_PHYIN</name>
<organism evidence="1 2">
    <name type="scientific">Phytophthora infestans</name>
    <name type="common">Potato late blight agent</name>
    <name type="synonym">Botrytis infestans</name>
    <dbReference type="NCBI Taxonomy" id="4787"/>
    <lineage>
        <taxon>Eukaryota</taxon>
        <taxon>Sar</taxon>
        <taxon>Stramenopiles</taxon>
        <taxon>Oomycota</taxon>
        <taxon>Peronosporomycetes</taxon>
        <taxon>Peronosporales</taxon>
        <taxon>Peronosporaceae</taxon>
        <taxon>Phytophthora</taxon>
    </lineage>
</organism>
<proteinExistence type="predicted"/>
<dbReference type="Proteomes" id="UP000602510">
    <property type="component" value="Unassembled WGS sequence"/>
</dbReference>
<accession>A0A833WAR4</accession>
<gene>
    <name evidence="1" type="ORF">GN244_ATG12941</name>
</gene>
<evidence type="ECO:0000313" key="1">
    <source>
        <dbReference type="EMBL" id="KAF4035167.1"/>
    </source>
</evidence>
<dbReference type="AlphaFoldDB" id="A0A833WAR4"/>
<reference evidence="1" key="1">
    <citation type="submission" date="2020-04" db="EMBL/GenBank/DDBJ databases">
        <title>Hybrid Assembly of Korean Phytophthora infestans isolates.</title>
        <authorList>
            <person name="Prokchorchik M."/>
            <person name="Lee Y."/>
            <person name="Seo J."/>
            <person name="Cho J.-H."/>
            <person name="Park Y.-E."/>
            <person name="Jang D.-C."/>
            <person name="Im J.-S."/>
            <person name="Choi J.-G."/>
            <person name="Park H.-J."/>
            <person name="Lee G.-B."/>
            <person name="Lee Y.-G."/>
            <person name="Hong S.-Y."/>
            <person name="Cho K."/>
            <person name="Sohn K.H."/>
        </authorList>
    </citation>
    <scope>NUCLEOTIDE SEQUENCE</scope>
    <source>
        <strain evidence="1">KR_1_A1</strain>
    </source>
</reference>
<dbReference type="EMBL" id="WSZM01000331">
    <property type="protein sequence ID" value="KAF4035167.1"/>
    <property type="molecule type" value="Genomic_DNA"/>
</dbReference>
<comment type="caution">
    <text evidence="1">The sequence shown here is derived from an EMBL/GenBank/DDBJ whole genome shotgun (WGS) entry which is preliminary data.</text>
</comment>
<protein>
    <submittedName>
        <fullName evidence="1">Uncharacterized protein</fullName>
    </submittedName>
</protein>
<sequence length="75" mass="8373">MCHRRGRATVVHASWASGELHDLPKVRRLHVPLREALVLQQGRVSIPENRAGELILRMLKRTGFQAAQAAVLLGE</sequence>